<proteinExistence type="predicted"/>
<sequence>MLFSHLSSGLRLEISLNDRSGSTVKAKIMCVPMGKSVQNSKEQQILWEGSKLGSEERNKLRQEVPGETFIPDIRVNSTNRYRCFLMSPKSNIEKEHLRKRIHREIAASVPAEFGSCSPGYRLHQDRCYPCPPGTFTSGQETNCNLCPSNFYNNKEAADSCYPCPEAKKTLAEGADSADLCVYLDTSGRPVSTLSTKLLVIGICAAIFIVAAWILIGLYLYWWYMGKTFKKPKGGEKGSAEDHIYSEIGDDSTYVDILPEDDGYEVPRKPDKDNTYTEILPDDDGYEVPRKPSYDDHIYETINEAKDYNMSERPKHSTSKSRSREKRSSSNKIQAIDNDYYYVNKGSRMVIRKTSKPTKNFTQNLIDDNFDKLYANADAVSKAREQRGHLPKTESTGFQPLLSPTEEGRLAVKKSDFNQLAKIILRTSKSEADAWAGNQVPNLEEMGYDVAKLSKVIEKLSEKTRLDETSEEQLEVPSRSTIARARRFSENVSKLPKSVALRNVLEEGKDQDMSLRAEDFDFKSRSQKDGKDAGNVRKSSGKVDSESTVQKSASQTHRSISKTVSDQSDVDTDFSADTDTEN</sequence>
<feature type="compositionally biased region" description="Acidic residues" evidence="1">
    <location>
        <begin position="567"/>
        <end position="581"/>
    </location>
</feature>
<dbReference type="InterPro" id="IPR011641">
    <property type="entry name" value="Tyr-kin_ephrin_A/B_rcpt-like"/>
</dbReference>
<evidence type="ECO:0000259" key="3">
    <source>
        <dbReference type="Pfam" id="PF07699"/>
    </source>
</evidence>
<feature type="compositionally biased region" description="Basic residues" evidence="1">
    <location>
        <begin position="315"/>
        <end position="324"/>
    </location>
</feature>
<dbReference type="SMART" id="SM01411">
    <property type="entry name" value="Ephrin_rec_like"/>
    <property type="match status" value="1"/>
</dbReference>
<feature type="region of interest" description="Disordered" evidence="1">
    <location>
        <begin position="507"/>
        <end position="581"/>
    </location>
</feature>
<dbReference type="SUPFAM" id="SSF57184">
    <property type="entry name" value="Growth factor receptor domain"/>
    <property type="match status" value="1"/>
</dbReference>
<feature type="compositionally biased region" description="Basic and acidic residues" evidence="1">
    <location>
        <begin position="507"/>
        <end position="544"/>
    </location>
</feature>
<dbReference type="AlphaFoldDB" id="A0A4Y2E970"/>
<protein>
    <recommendedName>
        <fullName evidence="3">Tyrosine-protein kinase ephrin type A/B receptor-like domain-containing protein</fullName>
    </recommendedName>
</protein>
<dbReference type="Gene3D" id="2.10.50.10">
    <property type="entry name" value="Tumor Necrosis Factor Receptor, subunit A, domain 2"/>
    <property type="match status" value="1"/>
</dbReference>
<keyword evidence="2" id="KW-1133">Transmembrane helix</keyword>
<feature type="transmembrane region" description="Helical" evidence="2">
    <location>
        <begin position="197"/>
        <end position="223"/>
    </location>
</feature>
<organism evidence="4 5">
    <name type="scientific">Araneus ventricosus</name>
    <name type="common">Orbweaver spider</name>
    <name type="synonym">Epeira ventricosa</name>
    <dbReference type="NCBI Taxonomy" id="182803"/>
    <lineage>
        <taxon>Eukaryota</taxon>
        <taxon>Metazoa</taxon>
        <taxon>Ecdysozoa</taxon>
        <taxon>Arthropoda</taxon>
        <taxon>Chelicerata</taxon>
        <taxon>Arachnida</taxon>
        <taxon>Araneae</taxon>
        <taxon>Araneomorphae</taxon>
        <taxon>Entelegynae</taxon>
        <taxon>Araneoidea</taxon>
        <taxon>Araneidae</taxon>
        <taxon>Araneus</taxon>
    </lineage>
</organism>
<dbReference type="InterPro" id="IPR009030">
    <property type="entry name" value="Growth_fac_rcpt_cys_sf"/>
</dbReference>
<accession>A0A4Y2E970</accession>
<dbReference type="EMBL" id="BGPR01000543">
    <property type="protein sequence ID" value="GBM25680.1"/>
    <property type="molecule type" value="Genomic_DNA"/>
</dbReference>
<reference evidence="4 5" key="1">
    <citation type="journal article" date="2019" name="Sci. Rep.">
        <title>Orb-weaving spider Araneus ventricosus genome elucidates the spidroin gene catalogue.</title>
        <authorList>
            <person name="Kono N."/>
            <person name="Nakamura H."/>
            <person name="Ohtoshi R."/>
            <person name="Moran D.A.P."/>
            <person name="Shinohara A."/>
            <person name="Yoshida Y."/>
            <person name="Fujiwara M."/>
            <person name="Mori M."/>
            <person name="Tomita M."/>
            <person name="Arakawa K."/>
        </authorList>
    </citation>
    <scope>NUCLEOTIDE SEQUENCE [LARGE SCALE GENOMIC DNA]</scope>
</reference>
<dbReference type="Pfam" id="PF07699">
    <property type="entry name" value="Ephrin_rec_like"/>
    <property type="match status" value="1"/>
</dbReference>
<evidence type="ECO:0000313" key="4">
    <source>
        <dbReference type="EMBL" id="GBM25680.1"/>
    </source>
</evidence>
<keyword evidence="5" id="KW-1185">Reference proteome</keyword>
<feature type="compositionally biased region" description="Basic and acidic residues" evidence="1">
    <location>
        <begin position="264"/>
        <end position="274"/>
    </location>
</feature>
<keyword evidence="2" id="KW-0472">Membrane</keyword>
<dbReference type="OrthoDB" id="6437829at2759"/>
<evidence type="ECO:0000256" key="2">
    <source>
        <dbReference type="SAM" id="Phobius"/>
    </source>
</evidence>
<dbReference type="Proteomes" id="UP000499080">
    <property type="component" value="Unassembled WGS sequence"/>
</dbReference>
<feature type="region of interest" description="Disordered" evidence="1">
    <location>
        <begin position="304"/>
        <end position="331"/>
    </location>
</feature>
<feature type="compositionally biased region" description="Basic and acidic residues" evidence="1">
    <location>
        <begin position="304"/>
        <end position="314"/>
    </location>
</feature>
<feature type="compositionally biased region" description="Polar residues" evidence="1">
    <location>
        <begin position="545"/>
        <end position="566"/>
    </location>
</feature>
<gene>
    <name evidence="4" type="ORF">AVEN_207454_1</name>
</gene>
<evidence type="ECO:0000313" key="5">
    <source>
        <dbReference type="Proteomes" id="UP000499080"/>
    </source>
</evidence>
<feature type="domain" description="Tyrosine-protein kinase ephrin type A/B receptor-like" evidence="3">
    <location>
        <begin position="133"/>
        <end position="180"/>
    </location>
</feature>
<evidence type="ECO:0000256" key="1">
    <source>
        <dbReference type="SAM" id="MobiDB-lite"/>
    </source>
</evidence>
<feature type="region of interest" description="Disordered" evidence="1">
    <location>
        <begin position="259"/>
        <end position="292"/>
    </location>
</feature>
<comment type="caution">
    <text evidence="4">The sequence shown here is derived from an EMBL/GenBank/DDBJ whole genome shotgun (WGS) entry which is preliminary data.</text>
</comment>
<dbReference type="CDD" id="cd00185">
    <property type="entry name" value="TNFRSF"/>
    <property type="match status" value="1"/>
</dbReference>
<keyword evidence="2" id="KW-0812">Transmembrane</keyword>
<name>A0A4Y2E970_ARAVE</name>